<keyword evidence="1" id="KW-1133">Transmembrane helix</keyword>
<keyword evidence="4" id="KW-1185">Reference proteome</keyword>
<dbReference type="PANTHER" id="PTHR16165:SF5">
    <property type="entry name" value="NXPE FAMILY MEMBER 3"/>
    <property type="match status" value="1"/>
</dbReference>
<dbReference type="EMBL" id="JAWDGP010000645">
    <property type="protein sequence ID" value="KAK3798664.1"/>
    <property type="molecule type" value="Genomic_DNA"/>
</dbReference>
<evidence type="ECO:0000313" key="3">
    <source>
        <dbReference type="EMBL" id="KAK3798664.1"/>
    </source>
</evidence>
<dbReference type="InterPro" id="IPR013783">
    <property type="entry name" value="Ig-like_fold"/>
</dbReference>
<dbReference type="Gene3D" id="2.60.40.10">
    <property type="entry name" value="Immunoglobulins"/>
    <property type="match status" value="1"/>
</dbReference>
<dbReference type="Pfam" id="PF24536">
    <property type="entry name" value="NXPE4_C"/>
    <property type="match status" value="1"/>
</dbReference>
<dbReference type="InterPro" id="IPR057106">
    <property type="entry name" value="NXPE4_C"/>
</dbReference>
<name>A0AAE1B3G2_9GAST</name>
<feature type="transmembrane region" description="Helical" evidence="1">
    <location>
        <begin position="42"/>
        <end position="61"/>
    </location>
</feature>
<accession>A0AAE1B3G2</accession>
<comment type="caution">
    <text evidence="3">The sequence shown here is derived from an EMBL/GenBank/DDBJ whole genome shotgun (WGS) entry which is preliminary data.</text>
</comment>
<keyword evidence="1" id="KW-0472">Membrane</keyword>
<keyword evidence="1" id="KW-0812">Transmembrane</keyword>
<proteinExistence type="predicted"/>
<organism evidence="3 4">
    <name type="scientific">Elysia crispata</name>
    <name type="common">lettuce slug</name>
    <dbReference type="NCBI Taxonomy" id="231223"/>
    <lineage>
        <taxon>Eukaryota</taxon>
        <taxon>Metazoa</taxon>
        <taxon>Spiralia</taxon>
        <taxon>Lophotrochozoa</taxon>
        <taxon>Mollusca</taxon>
        <taxon>Gastropoda</taxon>
        <taxon>Heterobranchia</taxon>
        <taxon>Euthyneura</taxon>
        <taxon>Panpulmonata</taxon>
        <taxon>Sacoglossa</taxon>
        <taxon>Placobranchoidea</taxon>
        <taxon>Plakobranchidae</taxon>
        <taxon>Elysia</taxon>
    </lineage>
</organism>
<feature type="domain" description="NXPE C-terminal" evidence="2">
    <location>
        <begin position="461"/>
        <end position="682"/>
    </location>
</feature>
<sequence>MSTWDKRQYEVTCRERMNGLEFTNIFFKKISSSTLCLQKRNVFLVILATTVFSCLLSIRYFKLFNVSPRRAAVKQVLVNSQGIEEPVIKLERWDNATSDLFKNRQIDALLRNCVLPDEFRLKFRSCYHASETQNAKCKAVHSNPDSYWRSQNSRIAKSHAEDFKRMDLASRCCAFKYPSLLLNSPRDPPFPWELEYLCGSSPLLDILHTAHASRSTIQLLGATGEENRFFNVGDRVTLEVVVRNGIGQVQKSGGDSVRVWLVTPDLGASIVADVTDLKNGSYRAISVLPWAGKVEVRATIAHTRDLLRTVVYIQRFFTTSHWFTALWSKGIYTEATPCSPYPALPAFSTNEICNLTHRNGGFPWYCGKPIKKELQCSDYVSSRKIDFPSFLPVTAAEEKLIELTESKRPFLIPSKIGFHVQAKPGTMELTLPQPTLPCNKRDMSQTFSETDQSGYLFDHIWRPFACRLPNVTATFLQQCLKDTQVLFLGDSNTRLQMDILTPLVNCANKIPRARNNWHAPLWCDNNSLNISIKYFPPMHPFYGSIGEQVMPEVLRSSVKEMDAIPARGKYIVHLHHFLHFMPFHFGLVEHRLHLLRAATERLLARNPQVIVVYQSAFSSYDHSPKNKHKLNALLVELQRTVMSGLGPRVMFVRTFPITVAIENKSGHPKESNKFMSLYMGHICGR</sequence>
<protein>
    <recommendedName>
        <fullName evidence="2">NXPE C-terminal domain-containing protein</fullName>
    </recommendedName>
</protein>
<dbReference type="AlphaFoldDB" id="A0AAE1B3G2"/>
<evidence type="ECO:0000259" key="2">
    <source>
        <dbReference type="Pfam" id="PF24536"/>
    </source>
</evidence>
<dbReference type="Proteomes" id="UP001283361">
    <property type="component" value="Unassembled WGS sequence"/>
</dbReference>
<reference evidence="3" key="1">
    <citation type="journal article" date="2023" name="G3 (Bethesda)">
        <title>A reference genome for the long-term kleptoplast-retaining sea slug Elysia crispata morphotype clarki.</title>
        <authorList>
            <person name="Eastman K.E."/>
            <person name="Pendleton A.L."/>
            <person name="Shaikh M.A."/>
            <person name="Suttiyut T."/>
            <person name="Ogas R."/>
            <person name="Tomko P."/>
            <person name="Gavelis G."/>
            <person name="Widhalm J.R."/>
            <person name="Wisecaver J.H."/>
        </authorList>
    </citation>
    <scope>NUCLEOTIDE SEQUENCE</scope>
    <source>
        <strain evidence="3">ECLA1</strain>
    </source>
</reference>
<evidence type="ECO:0000313" key="4">
    <source>
        <dbReference type="Proteomes" id="UP001283361"/>
    </source>
</evidence>
<evidence type="ECO:0000256" key="1">
    <source>
        <dbReference type="SAM" id="Phobius"/>
    </source>
</evidence>
<dbReference type="PANTHER" id="PTHR16165">
    <property type="entry name" value="NXPE FAMILY MEMBER"/>
    <property type="match status" value="1"/>
</dbReference>
<gene>
    <name evidence="3" type="ORF">RRG08_058340</name>
</gene>